<evidence type="ECO:0000256" key="7">
    <source>
        <dbReference type="ARBA" id="ARBA00023180"/>
    </source>
</evidence>
<evidence type="ECO:0000256" key="4">
    <source>
        <dbReference type="ARBA" id="ARBA00022729"/>
    </source>
</evidence>
<accession>A0AA35UPC0</accession>
<dbReference type="AlphaFoldDB" id="A0AA35UPC0"/>
<dbReference type="PROSITE" id="PS51387">
    <property type="entry name" value="FAD_PCMH"/>
    <property type="match status" value="1"/>
</dbReference>
<dbReference type="Proteomes" id="UP001177003">
    <property type="component" value="Chromosome 0"/>
</dbReference>
<comment type="similarity">
    <text evidence="2">Belongs to the oxygen-dependent FAD-linked oxidoreductase family.</text>
</comment>
<sequence length="509" mass="56963">MSSIILFSLLFFICCPPCFSLPKGPSDPNSLYKSFLECLPTSSPQPDTTFSSVVYSSATNSSAYTKVLLEHIKNFRYNTTSIPKPAIIITPKKENHVQAAVICAKKLNIQIRIRSGGHDYEGVSYTSSEKTQFMIIDMFNLRAIDINVGTETAVVQAGAHLDELYYRIWEKSKVHGFPAGACPTLGIGGHISGGGYGTMIRKYGLTIDHVIDAKIVDVKGRVLDRKAMGEDLFWAIRGAGGSSFGVVLSFTVKLVPVPKVNTVFRVTKTAEAKAVDIVFKWQSVMSTIDKDLFIRVLLQPTQEKNKKTAQATFMALFLGDSTRLMGLMSKSFPELGLKKEDCFEVSWIQSNLFWSNFDYNKTKLDILLDRHTDVVKFLKRKSDYVQTPIPTQALTSIFNKLGELGKIGMVFNPYGGRMNEIPADATPFPHRAGNLFKVQYSLSWKESDAKVTENNMNQSRVMYEFMTNYVAKNPRSAFLNYRDLDIGVNKGDGFNSSKVYGGKYYQKEF</sequence>
<dbReference type="PANTHER" id="PTHR32448">
    <property type="entry name" value="OS08G0158400 PROTEIN"/>
    <property type="match status" value="1"/>
</dbReference>
<dbReference type="SUPFAM" id="SSF56176">
    <property type="entry name" value="FAD-binding/transporter-associated domain-like"/>
    <property type="match status" value="1"/>
</dbReference>
<dbReference type="InterPro" id="IPR016169">
    <property type="entry name" value="FAD-bd_PCMH_sub2"/>
</dbReference>
<keyword evidence="7" id="KW-0325">Glycoprotein</keyword>
<evidence type="ECO:0000256" key="1">
    <source>
        <dbReference type="ARBA" id="ARBA00001974"/>
    </source>
</evidence>
<dbReference type="InterPro" id="IPR036318">
    <property type="entry name" value="FAD-bd_PCMH-like_sf"/>
</dbReference>
<dbReference type="Gene3D" id="3.30.465.10">
    <property type="match status" value="1"/>
</dbReference>
<dbReference type="EMBL" id="OX465086">
    <property type="protein sequence ID" value="CAI9262391.1"/>
    <property type="molecule type" value="Genomic_DNA"/>
</dbReference>
<keyword evidence="6" id="KW-1015">Disulfide bond</keyword>
<proteinExistence type="inferred from homology"/>
<dbReference type="FunFam" id="3.30.43.10:FF:000004">
    <property type="entry name" value="Berberine bridge enzyme-like 15"/>
    <property type="match status" value="1"/>
</dbReference>
<protein>
    <recommendedName>
        <fullName evidence="9">FAD-binding PCMH-type domain-containing protein</fullName>
    </recommendedName>
</protein>
<comment type="cofactor">
    <cofactor evidence="1">
        <name>FAD</name>
        <dbReference type="ChEBI" id="CHEBI:57692"/>
    </cofactor>
</comment>
<dbReference type="GO" id="GO:0071949">
    <property type="term" value="F:FAD binding"/>
    <property type="evidence" value="ECO:0007669"/>
    <property type="project" value="InterPro"/>
</dbReference>
<feature type="signal peptide" evidence="8">
    <location>
        <begin position="1"/>
        <end position="20"/>
    </location>
</feature>
<name>A0AA35UPC0_LACSI</name>
<keyword evidence="4 8" id="KW-0732">Signal</keyword>
<evidence type="ECO:0000313" key="10">
    <source>
        <dbReference type="EMBL" id="CAI9262391.1"/>
    </source>
</evidence>
<keyword evidence="11" id="KW-1185">Reference proteome</keyword>
<dbReference type="Gene3D" id="3.30.43.10">
    <property type="entry name" value="Uridine Diphospho-n-acetylenolpyruvylglucosamine Reductase, domain 2"/>
    <property type="match status" value="1"/>
</dbReference>
<reference evidence="10" key="1">
    <citation type="submission" date="2023-04" db="EMBL/GenBank/DDBJ databases">
        <authorList>
            <person name="Vijverberg K."/>
            <person name="Xiong W."/>
            <person name="Schranz E."/>
        </authorList>
    </citation>
    <scope>NUCLEOTIDE SEQUENCE</scope>
</reference>
<evidence type="ECO:0000313" key="11">
    <source>
        <dbReference type="Proteomes" id="UP001177003"/>
    </source>
</evidence>
<dbReference type="InterPro" id="IPR016166">
    <property type="entry name" value="FAD-bd_PCMH"/>
</dbReference>
<keyword evidence="5" id="KW-0274">FAD</keyword>
<dbReference type="Gene3D" id="3.40.462.20">
    <property type="match status" value="1"/>
</dbReference>
<feature type="chain" id="PRO_5041231064" description="FAD-binding PCMH-type domain-containing protein" evidence="8">
    <location>
        <begin position="21"/>
        <end position="509"/>
    </location>
</feature>
<evidence type="ECO:0000259" key="9">
    <source>
        <dbReference type="PROSITE" id="PS51387"/>
    </source>
</evidence>
<keyword evidence="3" id="KW-0285">Flavoprotein</keyword>
<organism evidence="10 11">
    <name type="scientific">Lactuca saligna</name>
    <name type="common">Willowleaf lettuce</name>
    <dbReference type="NCBI Taxonomy" id="75948"/>
    <lineage>
        <taxon>Eukaryota</taxon>
        <taxon>Viridiplantae</taxon>
        <taxon>Streptophyta</taxon>
        <taxon>Embryophyta</taxon>
        <taxon>Tracheophyta</taxon>
        <taxon>Spermatophyta</taxon>
        <taxon>Magnoliopsida</taxon>
        <taxon>eudicotyledons</taxon>
        <taxon>Gunneridae</taxon>
        <taxon>Pentapetalae</taxon>
        <taxon>asterids</taxon>
        <taxon>campanulids</taxon>
        <taxon>Asterales</taxon>
        <taxon>Asteraceae</taxon>
        <taxon>Cichorioideae</taxon>
        <taxon>Cichorieae</taxon>
        <taxon>Lactucinae</taxon>
        <taxon>Lactuca</taxon>
    </lineage>
</organism>
<evidence type="ECO:0000256" key="3">
    <source>
        <dbReference type="ARBA" id="ARBA00022630"/>
    </source>
</evidence>
<feature type="domain" description="FAD-binding PCMH-type" evidence="9">
    <location>
        <begin position="81"/>
        <end position="257"/>
    </location>
</feature>
<evidence type="ECO:0000256" key="5">
    <source>
        <dbReference type="ARBA" id="ARBA00022827"/>
    </source>
</evidence>
<evidence type="ECO:0000256" key="6">
    <source>
        <dbReference type="ARBA" id="ARBA00023157"/>
    </source>
</evidence>
<evidence type="ECO:0000256" key="8">
    <source>
        <dbReference type="SAM" id="SignalP"/>
    </source>
</evidence>
<dbReference type="InterPro" id="IPR006094">
    <property type="entry name" value="Oxid_FAD_bind_N"/>
</dbReference>
<gene>
    <name evidence="10" type="ORF">LSALG_LOCUS3131</name>
</gene>
<dbReference type="InterPro" id="IPR016167">
    <property type="entry name" value="FAD-bd_PCMH_sub1"/>
</dbReference>
<evidence type="ECO:0000256" key="2">
    <source>
        <dbReference type="ARBA" id="ARBA00005466"/>
    </source>
</evidence>
<dbReference type="Pfam" id="PF01565">
    <property type="entry name" value="FAD_binding_4"/>
    <property type="match status" value="1"/>
</dbReference>